<dbReference type="InterPro" id="IPR023753">
    <property type="entry name" value="FAD/NAD-binding_dom"/>
</dbReference>
<evidence type="ECO:0000256" key="6">
    <source>
        <dbReference type="ARBA" id="ARBA00022723"/>
    </source>
</evidence>
<dbReference type="PANTHER" id="PTHR42917">
    <property type="entry name" value="2,4-DIENOYL-COA REDUCTASE"/>
    <property type="match status" value="1"/>
</dbReference>
<evidence type="ECO:0000256" key="5">
    <source>
        <dbReference type="ARBA" id="ARBA00022643"/>
    </source>
</evidence>
<comment type="similarity">
    <text evidence="3">In the N-terminal section; belongs to the NADH:flavin oxidoreductase/NADH oxidase family.</text>
</comment>
<keyword evidence="13" id="KW-1185">Reference proteome</keyword>
<sequence length="667" mass="71422">MSTATHAADEALAHVLRPISLGPMRLRNRIMVPPHGSGIGNLWGTPEEAEIHMAYWESRASDGAAWIDGVRGRVRNPVIPGFETGGYGAETLGNYRQPNYVERVSELAGRLHRVGAVVTSQLTVIGGVPQSPGRVLSSPLTNARPHVMSVEDIATYVEEYRYSATRARQAGLDGIELHLNHDDMLEWFLSPLTNVRDDRYGGGLENRARFAVEALRAVREAVGDELAVGVRFNLREEMPEGYDESGGIEVAQLLEATGLVDYLHAVVGSPWGDPSYIQPQHYADAQWSALAGKVRAAVGLPVVYAGRVTSIELAERVLAAGDADVVGIARAYLAERDLLTKALEGRSDEARPCVGGNDCISRQYAEGLPFACAVNPHVKTEALGRWGQGGPGTLGVAARPRDLLVVGGGPAGLELAALAAESGHRVALWEASGRVGGQLATVAQAPSFERYASYLDWQRRRLARLGVEVRLDTRADAASVLDHGADVVAVATGAHPHRPPLPGFDLSHVVDAAAVLEGGSQVGKRVAIVAQDDHLTPLTVADLLSERGHVVTLVYGAPTPGQAMGRYMVGGILARLHKRGVTFRQLEEVRAITPTAIEVRNVYSFGSQLLVGFDSVVLACGADSDDGLFQELRGRVPELHVLGDAYAPRRLSHVTRQAYALAEALLE</sequence>
<dbReference type="Gene3D" id="3.40.50.720">
    <property type="entry name" value="NAD(P)-binding Rossmann-like Domain"/>
    <property type="match status" value="1"/>
</dbReference>
<keyword evidence="9" id="KW-0411">Iron-sulfur</keyword>
<dbReference type="RefSeq" id="WP_343994582.1">
    <property type="nucleotide sequence ID" value="NZ_BAAALG010000009.1"/>
</dbReference>
<dbReference type="Pfam" id="PF07992">
    <property type="entry name" value="Pyr_redox_2"/>
    <property type="match status" value="1"/>
</dbReference>
<dbReference type="InterPro" id="IPR001155">
    <property type="entry name" value="OxRdtase_FMN_N"/>
</dbReference>
<evidence type="ECO:0000256" key="7">
    <source>
        <dbReference type="ARBA" id="ARBA00023002"/>
    </source>
</evidence>
<evidence type="ECO:0000313" key="12">
    <source>
        <dbReference type="EMBL" id="GAA1103794.1"/>
    </source>
</evidence>
<evidence type="ECO:0000256" key="8">
    <source>
        <dbReference type="ARBA" id="ARBA00023004"/>
    </source>
</evidence>
<evidence type="ECO:0000256" key="4">
    <source>
        <dbReference type="ARBA" id="ARBA00022630"/>
    </source>
</evidence>
<name>A0ABN1TWE3_9ACTN</name>
<evidence type="ECO:0000259" key="10">
    <source>
        <dbReference type="Pfam" id="PF00724"/>
    </source>
</evidence>
<dbReference type="CDD" id="cd02803">
    <property type="entry name" value="OYE_like_FMN_family"/>
    <property type="match status" value="1"/>
</dbReference>
<comment type="cofactor">
    <cofactor evidence="1">
        <name>FMN</name>
        <dbReference type="ChEBI" id="CHEBI:58210"/>
    </cofactor>
</comment>
<dbReference type="InterPro" id="IPR036188">
    <property type="entry name" value="FAD/NAD-bd_sf"/>
</dbReference>
<keyword evidence="7" id="KW-0560">Oxidoreductase</keyword>
<evidence type="ECO:0000256" key="1">
    <source>
        <dbReference type="ARBA" id="ARBA00001917"/>
    </source>
</evidence>
<proteinExistence type="inferred from homology"/>
<comment type="cofactor">
    <cofactor evidence="2">
        <name>[4Fe-4S] cluster</name>
        <dbReference type="ChEBI" id="CHEBI:49883"/>
    </cofactor>
</comment>
<evidence type="ECO:0000256" key="3">
    <source>
        <dbReference type="ARBA" id="ARBA00011048"/>
    </source>
</evidence>
<dbReference type="SUPFAM" id="SSF51395">
    <property type="entry name" value="FMN-linked oxidoreductases"/>
    <property type="match status" value="1"/>
</dbReference>
<feature type="domain" description="NADH:flavin oxidoreductase/NADH oxidase N-terminal" evidence="10">
    <location>
        <begin position="17"/>
        <end position="349"/>
    </location>
</feature>
<dbReference type="EMBL" id="BAAALG010000009">
    <property type="protein sequence ID" value="GAA1103794.1"/>
    <property type="molecule type" value="Genomic_DNA"/>
</dbReference>
<dbReference type="Gene3D" id="3.50.50.60">
    <property type="entry name" value="FAD/NAD(P)-binding domain"/>
    <property type="match status" value="1"/>
</dbReference>
<dbReference type="InterPro" id="IPR013785">
    <property type="entry name" value="Aldolase_TIM"/>
</dbReference>
<dbReference type="Pfam" id="PF00724">
    <property type="entry name" value="Oxidored_FMN"/>
    <property type="match status" value="1"/>
</dbReference>
<protein>
    <submittedName>
        <fullName evidence="12">NADH:flavin oxidoreductase</fullName>
    </submittedName>
</protein>
<keyword evidence="6" id="KW-0479">Metal-binding</keyword>
<evidence type="ECO:0000256" key="9">
    <source>
        <dbReference type="ARBA" id="ARBA00023014"/>
    </source>
</evidence>
<keyword evidence="5" id="KW-0288">FMN</keyword>
<dbReference type="PRINTS" id="PR00368">
    <property type="entry name" value="FADPNR"/>
</dbReference>
<feature type="domain" description="FAD/NAD(P)-binding" evidence="11">
    <location>
        <begin position="402"/>
        <end position="630"/>
    </location>
</feature>
<reference evidence="12 13" key="1">
    <citation type="journal article" date="2019" name="Int. J. Syst. Evol. Microbiol.">
        <title>The Global Catalogue of Microorganisms (GCM) 10K type strain sequencing project: providing services to taxonomists for standard genome sequencing and annotation.</title>
        <authorList>
            <consortium name="The Broad Institute Genomics Platform"/>
            <consortium name="The Broad Institute Genome Sequencing Center for Infectious Disease"/>
            <person name="Wu L."/>
            <person name="Ma J."/>
        </authorList>
    </citation>
    <scope>NUCLEOTIDE SEQUENCE [LARGE SCALE GENOMIC DNA]</scope>
    <source>
        <strain evidence="12 13">JCM 13008</strain>
    </source>
</reference>
<comment type="caution">
    <text evidence="12">The sequence shown here is derived from an EMBL/GenBank/DDBJ whole genome shotgun (WGS) entry which is preliminary data.</text>
</comment>
<keyword evidence="8" id="KW-0408">Iron</keyword>
<evidence type="ECO:0000256" key="2">
    <source>
        <dbReference type="ARBA" id="ARBA00001966"/>
    </source>
</evidence>
<dbReference type="Gene3D" id="3.20.20.70">
    <property type="entry name" value="Aldolase class I"/>
    <property type="match status" value="1"/>
</dbReference>
<organism evidence="12 13">
    <name type="scientific">Nocardioides dubius</name>
    <dbReference type="NCBI Taxonomy" id="317019"/>
    <lineage>
        <taxon>Bacteria</taxon>
        <taxon>Bacillati</taxon>
        <taxon>Actinomycetota</taxon>
        <taxon>Actinomycetes</taxon>
        <taxon>Propionibacteriales</taxon>
        <taxon>Nocardioidaceae</taxon>
        <taxon>Nocardioides</taxon>
    </lineage>
</organism>
<evidence type="ECO:0000313" key="13">
    <source>
        <dbReference type="Proteomes" id="UP001501581"/>
    </source>
</evidence>
<accession>A0ABN1TWE3</accession>
<dbReference type="Proteomes" id="UP001501581">
    <property type="component" value="Unassembled WGS sequence"/>
</dbReference>
<gene>
    <name evidence="12" type="ORF">GCM10009668_23470</name>
</gene>
<evidence type="ECO:0000259" key="11">
    <source>
        <dbReference type="Pfam" id="PF07992"/>
    </source>
</evidence>
<dbReference type="PANTHER" id="PTHR42917:SF2">
    <property type="entry name" value="2,4-DIENOYL-COA REDUCTASE [(2E)-ENOYL-COA-PRODUCING]"/>
    <property type="match status" value="1"/>
</dbReference>
<dbReference type="SUPFAM" id="SSF51905">
    <property type="entry name" value="FAD/NAD(P)-binding domain"/>
    <property type="match status" value="1"/>
</dbReference>
<keyword evidence="4" id="KW-0285">Flavoprotein</keyword>
<dbReference type="InterPro" id="IPR051793">
    <property type="entry name" value="NADH:flavin_oxidoreductase"/>
</dbReference>